<reference evidence="10" key="1">
    <citation type="journal article" date="2019" name="Int. J. Syst. Evol. Microbiol.">
        <title>The Global Catalogue of Microorganisms (GCM) 10K type strain sequencing project: providing services to taxonomists for standard genome sequencing and annotation.</title>
        <authorList>
            <consortium name="The Broad Institute Genomics Platform"/>
            <consortium name="The Broad Institute Genome Sequencing Center for Infectious Disease"/>
            <person name="Wu L."/>
            <person name="Ma J."/>
        </authorList>
    </citation>
    <scope>NUCLEOTIDE SEQUENCE [LARGE SCALE GENOMIC DNA]</scope>
    <source>
        <strain evidence="10">CGMCC 1.18575</strain>
    </source>
</reference>
<keyword evidence="3" id="KW-1003">Cell membrane</keyword>
<dbReference type="Pfam" id="PF00528">
    <property type="entry name" value="BPD_transp_1"/>
    <property type="match status" value="1"/>
</dbReference>
<feature type="transmembrane region" description="Helical" evidence="7">
    <location>
        <begin position="206"/>
        <end position="228"/>
    </location>
</feature>
<sequence length="294" mass="32525">MVIKKSSIKNVWTFLLFGGPATFAFAAVVIIPLFVGLYLTFTNWDVRTADSTFVGFSNYVEVFRDSIFFDQLWFTLKYVFFTVLIANAAAFFIALALTRGGRGEQWLRTGFFTPNLIGGIVLGYLWQTLFSQVLPYLGDKYGWKLFATSWLTDTNSAFWALVIVTAWQLIGYLMIIYIAGFAGVPNDVLEAAGIDGANGTAILRKIILPLSIPAIVICIFISVSRSFLTYDINLALTKGGPFNSTELATYHIVQKAFLSNQYGVGQAEAVVLFAVVAIIALTQSYLLKKLEVES</sequence>
<feature type="transmembrane region" description="Helical" evidence="7">
    <location>
        <begin position="78"/>
        <end position="98"/>
    </location>
</feature>
<feature type="transmembrane region" description="Helical" evidence="7">
    <location>
        <begin position="269"/>
        <end position="287"/>
    </location>
</feature>
<evidence type="ECO:0000256" key="7">
    <source>
        <dbReference type="RuleBase" id="RU363032"/>
    </source>
</evidence>
<name>A0ABW0I3L9_9BACL</name>
<evidence type="ECO:0000256" key="1">
    <source>
        <dbReference type="ARBA" id="ARBA00004651"/>
    </source>
</evidence>
<evidence type="ECO:0000259" key="8">
    <source>
        <dbReference type="PROSITE" id="PS50928"/>
    </source>
</evidence>
<evidence type="ECO:0000256" key="3">
    <source>
        <dbReference type="ARBA" id="ARBA00022475"/>
    </source>
</evidence>
<dbReference type="EMBL" id="JBHSMI010000067">
    <property type="protein sequence ID" value="MFC5407165.1"/>
    <property type="molecule type" value="Genomic_DNA"/>
</dbReference>
<comment type="caution">
    <text evidence="9">The sequence shown here is derived from an EMBL/GenBank/DDBJ whole genome shotgun (WGS) entry which is preliminary data.</text>
</comment>
<evidence type="ECO:0000256" key="6">
    <source>
        <dbReference type="ARBA" id="ARBA00023136"/>
    </source>
</evidence>
<feature type="transmembrane region" description="Helical" evidence="7">
    <location>
        <begin position="157"/>
        <end position="185"/>
    </location>
</feature>
<feature type="transmembrane region" description="Helical" evidence="7">
    <location>
        <begin position="110"/>
        <end position="137"/>
    </location>
</feature>
<dbReference type="RefSeq" id="WP_378140457.1">
    <property type="nucleotide sequence ID" value="NZ_JBHSMI010000067.1"/>
</dbReference>
<evidence type="ECO:0000313" key="10">
    <source>
        <dbReference type="Proteomes" id="UP001596113"/>
    </source>
</evidence>
<proteinExistence type="inferred from homology"/>
<dbReference type="InterPro" id="IPR000515">
    <property type="entry name" value="MetI-like"/>
</dbReference>
<dbReference type="PROSITE" id="PS50928">
    <property type="entry name" value="ABC_TM1"/>
    <property type="match status" value="1"/>
</dbReference>
<keyword evidence="10" id="KW-1185">Reference proteome</keyword>
<evidence type="ECO:0000256" key="5">
    <source>
        <dbReference type="ARBA" id="ARBA00022989"/>
    </source>
</evidence>
<dbReference type="SUPFAM" id="SSF161098">
    <property type="entry name" value="MetI-like"/>
    <property type="match status" value="1"/>
</dbReference>
<keyword evidence="2 7" id="KW-0813">Transport</keyword>
<gene>
    <name evidence="9" type="ORF">ACFPOF_30935</name>
</gene>
<keyword evidence="5 7" id="KW-1133">Transmembrane helix</keyword>
<comment type="subcellular location">
    <subcellularLocation>
        <location evidence="1 7">Cell membrane</location>
        <topology evidence="1 7">Multi-pass membrane protein</topology>
    </subcellularLocation>
</comment>
<evidence type="ECO:0000256" key="2">
    <source>
        <dbReference type="ARBA" id="ARBA00022448"/>
    </source>
</evidence>
<keyword evidence="4 7" id="KW-0812">Transmembrane</keyword>
<dbReference type="PANTHER" id="PTHR30193">
    <property type="entry name" value="ABC TRANSPORTER PERMEASE PROTEIN"/>
    <property type="match status" value="1"/>
</dbReference>
<dbReference type="PANTHER" id="PTHR30193:SF41">
    <property type="entry name" value="DIACETYLCHITOBIOSE UPTAKE SYSTEM PERMEASE PROTEIN NGCF"/>
    <property type="match status" value="1"/>
</dbReference>
<evidence type="ECO:0000313" key="9">
    <source>
        <dbReference type="EMBL" id="MFC5407165.1"/>
    </source>
</evidence>
<evidence type="ECO:0000256" key="4">
    <source>
        <dbReference type="ARBA" id="ARBA00022692"/>
    </source>
</evidence>
<dbReference type="InterPro" id="IPR035906">
    <property type="entry name" value="MetI-like_sf"/>
</dbReference>
<feature type="domain" description="ABC transmembrane type-1" evidence="8">
    <location>
        <begin position="72"/>
        <end position="283"/>
    </location>
</feature>
<keyword evidence="6 7" id="KW-0472">Membrane</keyword>
<dbReference type="Proteomes" id="UP001596113">
    <property type="component" value="Unassembled WGS sequence"/>
</dbReference>
<dbReference type="InterPro" id="IPR051393">
    <property type="entry name" value="ABC_transporter_permease"/>
</dbReference>
<dbReference type="CDD" id="cd06261">
    <property type="entry name" value="TM_PBP2"/>
    <property type="match status" value="1"/>
</dbReference>
<protein>
    <submittedName>
        <fullName evidence="9">Carbohydrate ABC transporter permease</fullName>
    </submittedName>
</protein>
<accession>A0ABW0I3L9</accession>
<feature type="transmembrane region" description="Helical" evidence="7">
    <location>
        <begin position="12"/>
        <end position="39"/>
    </location>
</feature>
<dbReference type="Gene3D" id="1.10.3720.10">
    <property type="entry name" value="MetI-like"/>
    <property type="match status" value="1"/>
</dbReference>
<comment type="similarity">
    <text evidence="7">Belongs to the binding-protein-dependent transport system permease family.</text>
</comment>
<organism evidence="9 10">
    <name type="scientific">Cohnella soli</name>
    <dbReference type="NCBI Taxonomy" id="425005"/>
    <lineage>
        <taxon>Bacteria</taxon>
        <taxon>Bacillati</taxon>
        <taxon>Bacillota</taxon>
        <taxon>Bacilli</taxon>
        <taxon>Bacillales</taxon>
        <taxon>Paenibacillaceae</taxon>
        <taxon>Cohnella</taxon>
    </lineage>
</organism>